<sequence>MSQGHAQRFIIQAALSSIHPKTTPGNWTRTAVMMVMKKSEMMAIYLMTLKQIDGVTSSTPNNIGVMTSGILCPVQ</sequence>
<evidence type="ECO:0000313" key="1">
    <source>
        <dbReference type="EMBL" id="KIK13880.1"/>
    </source>
</evidence>
<proteinExistence type="predicted"/>
<dbReference type="HOGENOM" id="CLU_2671998_0_0_1"/>
<keyword evidence="2" id="KW-1185">Reference proteome</keyword>
<dbReference type="AlphaFoldDB" id="A0A0C9XN70"/>
<reference evidence="1 2" key="1">
    <citation type="submission" date="2014-04" db="EMBL/GenBank/DDBJ databases">
        <authorList>
            <consortium name="DOE Joint Genome Institute"/>
            <person name="Kuo A."/>
            <person name="Kohler A."/>
            <person name="Costa M.D."/>
            <person name="Nagy L.G."/>
            <person name="Floudas D."/>
            <person name="Copeland A."/>
            <person name="Barry K.W."/>
            <person name="Cichocki N."/>
            <person name="Veneault-Fourrey C."/>
            <person name="LaButti K."/>
            <person name="Lindquist E.A."/>
            <person name="Lipzen A."/>
            <person name="Lundell T."/>
            <person name="Morin E."/>
            <person name="Murat C."/>
            <person name="Sun H."/>
            <person name="Tunlid A."/>
            <person name="Henrissat B."/>
            <person name="Grigoriev I.V."/>
            <person name="Hibbett D.S."/>
            <person name="Martin F."/>
            <person name="Nordberg H.P."/>
            <person name="Cantor M.N."/>
            <person name="Hua S.X."/>
        </authorList>
    </citation>
    <scope>NUCLEOTIDE SEQUENCE [LARGE SCALE GENOMIC DNA]</scope>
    <source>
        <strain evidence="1 2">441</strain>
    </source>
</reference>
<reference evidence="2" key="2">
    <citation type="submission" date="2015-01" db="EMBL/GenBank/DDBJ databases">
        <title>Evolutionary Origins and Diversification of the Mycorrhizal Mutualists.</title>
        <authorList>
            <consortium name="DOE Joint Genome Institute"/>
            <consortium name="Mycorrhizal Genomics Consortium"/>
            <person name="Kohler A."/>
            <person name="Kuo A."/>
            <person name="Nagy L.G."/>
            <person name="Floudas D."/>
            <person name="Copeland A."/>
            <person name="Barry K.W."/>
            <person name="Cichocki N."/>
            <person name="Veneault-Fourrey C."/>
            <person name="LaButti K."/>
            <person name="Lindquist E.A."/>
            <person name="Lipzen A."/>
            <person name="Lundell T."/>
            <person name="Morin E."/>
            <person name="Murat C."/>
            <person name="Riley R."/>
            <person name="Ohm R."/>
            <person name="Sun H."/>
            <person name="Tunlid A."/>
            <person name="Henrissat B."/>
            <person name="Grigoriev I.V."/>
            <person name="Hibbett D.S."/>
            <person name="Martin F."/>
        </authorList>
    </citation>
    <scope>NUCLEOTIDE SEQUENCE [LARGE SCALE GENOMIC DNA]</scope>
    <source>
        <strain evidence="2">441</strain>
    </source>
</reference>
<protein>
    <submittedName>
        <fullName evidence="1">Uncharacterized protein</fullName>
    </submittedName>
</protein>
<evidence type="ECO:0000313" key="2">
    <source>
        <dbReference type="Proteomes" id="UP000054018"/>
    </source>
</evidence>
<gene>
    <name evidence="1" type="ORF">PISMIDRAFT_17669</name>
</gene>
<organism evidence="1 2">
    <name type="scientific">Pisolithus microcarpus 441</name>
    <dbReference type="NCBI Taxonomy" id="765257"/>
    <lineage>
        <taxon>Eukaryota</taxon>
        <taxon>Fungi</taxon>
        <taxon>Dikarya</taxon>
        <taxon>Basidiomycota</taxon>
        <taxon>Agaricomycotina</taxon>
        <taxon>Agaricomycetes</taxon>
        <taxon>Agaricomycetidae</taxon>
        <taxon>Boletales</taxon>
        <taxon>Sclerodermatineae</taxon>
        <taxon>Pisolithaceae</taxon>
        <taxon>Pisolithus</taxon>
    </lineage>
</organism>
<dbReference type="EMBL" id="KN833968">
    <property type="protein sequence ID" value="KIK13880.1"/>
    <property type="molecule type" value="Genomic_DNA"/>
</dbReference>
<name>A0A0C9XN70_9AGAM</name>
<accession>A0A0C9XN70</accession>
<dbReference type="Proteomes" id="UP000054018">
    <property type="component" value="Unassembled WGS sequence"/>
</dbReference>